<keyword evidence="1 3" id="KW-0808">Transferase</keyword>
<gene>
    <name evidence="3" type="ORF">N800_12900</name>
</gene>
<dbReference type="eggNOG" id="COG3118">
    <property type="taxonomic scope" value="Bacteria"/>
</dbReference>
<sequence>MSDAARLYATAVEALNRSDWPLALSLSEKLLPRANTHPGVHFVAGVACLHMHRIAQAVQVLRRAVMLNPARADYGAQLARAFAAARMARESVEAADHASALETQDPMTLDTLGVVYSQANLHAKAAAMFRRAVEARPDVASFRFNAATSLTACGDLAAADAEYEACIARNPHYWKAHLALAHLRTQTKDANHLQRLESLGASGGEGSAEGRMYVQLALSKECEDIGEHERSFRHLVAGKAAGRSLRDYTPTRDEELFDALMRAFPDVESGGAGHQSVEPIFVIGMPRSGTTLVDRILSSHPSVHSAGELQNFGAVIKRASGSRSPRLLDAETIVHARRLEWGRVGDAYLASTRPGTGSTPHFIDKLPHNFLYAGYIARAFPKARIICLRRNPMDTCLSNFRQLFAQTSPYYDYSFDLLDTGRYYLLFDRLMAHWQRVLPNRILEVDYEGIVDDQEGHTRKLVEFCGLPWHDACLRFERNDAPVSTASAVQVREPIYRSALQRWRRYEAQLAPLRALLESSGVMVD</sequence>
<organism evidence="3 4">
    <name type="scientific">Lysobacter daejeonensis GH1-9</name>
    <dbReference type="NCBI Taxonomy" id="1385517"/>
    <lineage>
        <taxon>Bacteria</taxon>
        <taxon>Pseudomonadati</taxon>
        <taxon>Pseudomonadota</taxon>
        <taxon>Gammaproteobacteria</taxon>
        <taxon>Lysobacterales</taxon>
        <taxon>Lysobacteraceae</taxon>
        <taxon>Aerolutibacter</taxon>
    </lineage>
</organism>
<evidence type="ECO:0000256" key="1">
    <source>
        <dbReference type="ARBA" id="ARBA00022679"/>
    </source>
</evidence>
<comment type="caution">
    <text evidence="3">The sequence shown here is derived from an EMBL/GenBank/DDBJ whole genome shotgun (WGS) entry which is preliminary data.</text>
</comment>
<dbReference type="SUPFAM" id="SSF48452">
    <property type="entry name" value="TPR-like"/>
    <property type="match status" value="1"/>
</dbReference>
<dbReference type="GO" id="GO:0008476">
    <property type="term" value="F:protein-tyrosine sulfotransferase activity"/>
    <property type="evidence" value="ECO:0007669"/>
    <property type="project" value="InterPro"/>
</dbReference>
<keyword evidence="4" id="KW-1185">Reference proteome</keyword>
<accession>A0A0A0EYJ2</accession>
<dbReference type="EMBL" id="AVPU01000004">
    <property type="protein sequence ID" value="KGM55609.1"/>
    <property type="molecule type" value="Genomic_DNA"/>
</dbReference>
<dbReference type="InterPro" id="IPR027417">
    <property type="entry name" value="P-loop_NTPase"/>
</dbReference>
<name>A0A0A0EYJ2_9GAMM</name>
<dbReference type="PANTHER" id="PTHR12788">
    <property type="entry name" value="PROTEIN-TYROSINE SULFOTRANSFERASE 2"/>
    <property type="match status" value="1"/>
</dbReference>
<protein>
    <submittedName>
        <fullName evidence="3">Sulfotransferase</fullName>
    </submittedName>
</protein>
<evidence type="ECO:0000313" key="4">
    <source>
        <dbReference type="Proteomes" id="UP000029998"/>
    </source>
</evidence>
<feature type="repeat" description="TPR" evidence="2">
    <location>
        <begin position="106"/>
        <end position="139"/>
    </location>
</feature>
<dbReference type="PROSITE" id="PS50005">
    <property type="entry name" value="TPR"/>
    <property type="match status" value="1"/>
</dbReference>
<dbReference type="InterPro" id="IPR011990">
    <property type="entry name" value="TPR-like_helical_dom_sf"/>
</dbReference>
<dbReference type="Pfam" id="PF13181">
    <property type="entry name" value="TPR_8"/>
    <property type="match status" value="1"/>
</dbReference>
<dbReference type="PANTHER" id="PTHR12788:SF10">
    <property type="entry name" value="PROTEIN-TYROSINE SULFOTRANSFERASE"/>
    <property type="match status" value="1"/>
</dbReference>
<dbReference type="Gene3D" id="1.25.40.10">
    <property type="entry name" value="Tetratricopeptide repeat domain"/>
    <property type="match status" value="2"/>
</dbReference>
<dbReference type="STRING" id="1385517.N800_12900"/>
<evidence type="ECO:0000256" key="2">
    <source>
        <dbReference type="PROSITE-ProRule" id="PRU00339"/>
    </source>
</evidence>
<dbReference type="Pfam" id="PF13469">
    <property type="entry name" value="Sulfotransfer_3"/>
    <property type="match status" value="1"/>
</dbReference>
<proteinExistence type="predicted"/>
<dbReference type="Gene3D" id="3.40.50.300">
    <property type="entry name" value="P-loop containing nucleotide triphosphate hydrolases"/>
    <property type="match status" value="1"/>
</dbReference>
<dbReference type="InterPro" id="IPR019734">
    <property type="entry name" value="TPR_rpt"/>
</dbReference>
<dbReference type="OrthoDB" id="9766687at2"/>
<dbReference type="InterPro" id="IPR026634">
    <property type="entry name" value="TPST-like"/>
</dbReference>
<dbReference type="Proteomes" id="UP000029998">
    <property type="component" value="Unassembled WGS sequence"/>
</dbReference>
<reference evidence="3 4" key="1">
    <citation type="submission" date="2013-08" db="EMBL/GenBank/DDBJ databases">
        <title>Genome sequencing of Lysobacter.</title>
        <authorList>
            <person name="Zhang S."/>
            <person name="Wang G."/>
        </authorList>
    </citation>
    <scope>NUCLEOTIDE SEQUENCE [LARGE SCALE GENOMIC DNA]</scope>
    <source>
        <strain evidence="3 4">GH1-9</strain>
    </source>
</reference>
<dbReference type="SUPFAM" id="SSF52540">
    <property type="entry name" value="P-loop containing nucleoside triphosphate hydrolases"/>
    <property type="match status" value="1"/>
</dbReference>
<keyword evidence="2" id="KW-0802">TPR repeat</keyword>
<dbReference type="AlphaFoldDB" id="A0A0A0EYJ2"/>
<dbReference type="SMART" id="SM00028">
    <property type="entry name" value="TPR"/>
    <property type="match status" value="3"/>
</dbReference>
<evidence type="ECO:0000313" key="3">
    <source>
        <dbReference type="EMBL" id="KGM55609.1"/>
    </source>
</evidence>